<evidence type="ECO:0000256" key="4">
    <source>
        <dbReference type="PROSITE-ProRule" id="PRU00175"/>
    </source>
</evidence>
<dbReference type="SUPFAM" id="SSF57850">
    <property type="entry name" value="RING/U-box"/>
    <property type="match status" value="1"/>
</dbReference>
<dbReference type="GO" id="GO:0008270">
    <property type="term" value="F:zinc ion binding"/>
    <property type="evidence" value="ECO:0007669"/>
    <property type="project" value="UniProtKB-KW"/>
</dbReference>
<dbReference type="InterPro" id="IPR001841">
    <property type="entry name" value="Znf_RING"/>
</dbReference>
<keyword evidence="8" id="KW-1185">Reference proteome</keyword>
<keyword evidence="2 4" id="KW-0863">Zinc-finger</keyword>
<organism evidence="7 8">
    <name type="scientific">Sporormia fimetaria CBS 119925</name>
    <dbReference type="NCBI Taxonomy" id="1340428"/>
    <lineage>
        <taxon>Eukaryota</taxon>
        <taxon>Fungi</taxon>
        <taxon>Dikarya</taxon>
        <taxon>Ascomycota</taxon>
        <taxon>Pezizomycotina</taxon>
        <taxon>Dothideomycetes</taxon>
        <taxon>Pleosporomycetidae</taxon>
        <taxon>Pleosporales</taxon>
        <taxon>Sporormiaceae</taxon>
        <taxon>Sporormia</taxon>
    </lineage>
</organism>
<feature type="compositionally biased region" description="Basic and acidic residues" evidence="5">
    <location>
        <begin position="309"/>
        <end position="318"/>
    </location>
</feature>
<dbReference type="PROSITE" id="PS50089">
    <property type="entry name" value="ZF_RING_2"/>
    <property type="match status" value="1"/>
</dbReference>
<dbReference type="InterPro" id="IPR013083">
    <property type="entry name" value="Znf_RING/FYVE/PHD"/>
</dbReference>
<evidence type="ECO:0000259" key="6">
    <source>
        <dbReference type="PROSITE" id="PS50089"/>
    </source>
</evidence>
<evidence type="ECO:0000313" key="8">
    <source>
        <dbReference type="Proteomes" id="UP000799440"/>
    </source>
</evidence>
<evidence type="ECO:0000256" key="1">
    <source>
        <dbReference type="ARBA" id="ARBA00022723"/>
    </source>
</evidence>
<dbReference type="AlphaFoldDB" id="A0A6A6VRD3"/>
<evidence type="ECO:0000256" key="2">
    <source>
        <dbReference type="ARBA" id="ARBA00022771"/>
    </source>
</evidence>
<gene>
    <name evidence="7" type="ORF">M011DRAFT_22590</name>
</gene>
<evidence type="ECO:0000256" key="5">
    <source>
        <dbReference type="SAM" id="MobiDB-lite"/>
    </source>
</evidence>
<feature type="compositionally biased region" description="Acidic residues" evidence="5">
    <location>
        <begin position="374"/>
        <end position="425"/>
    </location>
</feature>
<accession>A0A6A6VRD3</accession>
<dbReference type="InterPro" id="IPR017907">
    <property type="entry name" value="Znf_RING_CS"/>
</dbReference>
<dbReference type="EMBL" id="MU006561">
    <property type="protein sequence ID" value="KAF2752346.1"/>
    <property type="molecule type" value="Genomic_DNA"/>
</dbReference>
<evidence type="ECO:0000256" key="3">
    <source>
        <dbReference type="ARBA" id="ARBA00022833"/>
    </source>
</evidence>
<protein>
    <recommendedName>
        <fullName evidence="6">RING-type domain-containing protein</fullName>
    </recommendedName>
</protein>
<dbReference type="PROSITE" id="PS00518">
    <property type="entry name" value="ZF_RING_1"/>
    <property type="match status" value="1"/>
</dbReference>
<feature type="domain" description="RING-type" evidence="6">
    <location>
        <begin position="24"/>
        <end position="69"/>
    </location>
</feature>
<dbReference type="OrthoDB" id="6105938at2759"/>
<feature type="region of interest" description="Disordered" evidence="5">
    <location>
        <begin position="309"/>
        <end position="425"/>
    </location>
</feature>
<keyword evidence="1" id="KW-0479">Metal-binding</keyword>
<sequence length="425" mass="49427">MICPHTWTAVRSSEWTEEEQGSKCIVCYESWSAPNDSDGKVFPGRIAHCGHLICHTCMKQWRTISLDCPYRCGIAPLDLVSCAACVEWESSPASMRKRVILIRRHFLFNLEFELQGLAEDDDYFEIPRANYKKLIASWREKLAECEGQYQRWYEFAEYLDPIRGADVIHDDAIHIWGRDLLREIPDRRLRGYLDPHPRLEDYPVGHEPWISTIIRRVLNAIHNEENIEVMYREEGLVMDHHDMHPERHEDEDGTWWFPWPIHCIRDHLVDVEGYIQYQVEFLGFPRDGDLEWVRRENIGKAVIWQKYDAENGINHDDPPEGDQDGDSDEDTEMSEGSDMNEDDGSGEDTKSEQGMGSQVKPAEDTSNQTRTDEDMTDQTGSDEELPAETDSEECSDEDSDSDVDMLTYDDFDEERDNSDDEDYVP</sequence>
<dbReference type="Gene3D" id="3.30.40.10">
    <property type="entry name" value="Zinc/RING finger domain, C3HC4 (zinc finger)"/>
    <property type="match status" value="1"/>
</dbReference>
<evidence type="ECO:0000313" key="7">
    <source>
        <dbReference type="EMBL" id="KAF2752346.1"/>
    </source>
</evidence>
<name>A0A6A6VRD3_9PLEO</name>
<proteinExistence type="predicted"/>
<feature type="compositionally biased region" description="Acidic residues" evidence="5">
    <location>
        <begin position="319"/>
        <end position="346"/>
    </location>
</feature>
<reference evidence="7" key="1">
    <citation type="journal article" date="2020" name="Stud. Mycol.">
        <title>101 Dothideomycetes genomes: a test case for predicting lifestyles and emergence of pathogens.</title>
        <authorList>
            <person name="Haridas S."/>
            <person name="Albert R."/>
            <person name="Binder M."/>
            <person name="Bloem J."/>
            <person name="Labutti K."/>
            <person name="Salamov A."/>
            <person name="Andreopoulos B."/>
            <person name="Baker S."/>
            <person name="Barry K."/>
            <person name="Bills G."/>
            <person name="Bluhm B."/>
            <person name="Cannon C."/>
            <person name="Castanera R."/>
            <person name="Culley D."/>
            <person name="Daum C."/>
            <person name="Ezra D."/>
            <person name="Gonzalez J."/>
            <person name="Henrissat B."/>
            <person name="Kuo A."/>
            <person name="Liang C."/>
            <person name="Lipzen A."/>
            <person name="Lutzoni F."/>
            <person name="Magnuson J."/>
            <person name="Mondo S."/>
            <person name="Nolan M."/>
            <person name="Ohm R."/>
            <person name="Pangilinan J."/>
            <person name="Park H.-J."/>
            <person name="Ramirez L."/>
            <person name="Alfaro M."/>
            <person name="Sun H."/>
            <person name="Tritt A."/>
            <person name="Yoshinaga Y."/>
            <person name="Zwiers L.-H."/>
            <person name="Turgeon B."/>
            <person name="Goodwin S."/>
            <person name="Spatafora J."/>
            <person name="Crous P."/>
            <person name="Grigoriev I."/>
        </authorList>
    </citation>
    <scope>NUCLEOTIDE SEQUENCE</scope>
    <source>
        <strain evidence="7">CBS 119925</strain>
    </source>
</reference>
<keyword evidence="3" id="KW-0862">Zinc</keyword>
<dbReference type="Proteomes" id="UP000799440">
    <property type="component" value="Unassembled WGS sequence"/>
</dbReference>